<dbReference type="PANTHER" id="PTHR11958:SF63">
    <property type="entry name" value="AMINO ACID TRANSPORTER"/>
    <property type="match status" value="1"/>
</dbReference>
<comment type="subcellular location">
    <subcellularLocation>
        <location evidence="1 9">Membrane</location>
        <topology evidence="1 9">Multi-pass membrane protein</topology>
    </subcellularLocation>
</comment>
<evidence type="ECO:0000256" key="2">
    <source>
        <dbReference type="ARBA" id="ARBA00006148"/>
    </source>
</evidence>
<dbReference type="InterPro" id="IPR018107">
    <property type="entry name" value="Na-dicarboxylate_symporter_CS"/>
</dbReference>
<accession>A0AAD5KMJ6</accession>
<keyword evidence="3 9" id="KW-0813">Transport</keyword>
<feature type="transmembrane region" description="Helical" evidence="9">
    <location>
        <begin position="96"/>
        <end position="117"/>
    </location>
</feature>
<feature type="compositionally biased region" description="Basic and acidic residues" evidence="10">
    <location>
        <begin position="551"/>
        <end position="564"/>
    </location>
</feature>
<dbReference type="GO" id="GO:0015175">
    <property type="term" value="F:neutral L-amino acid transmembrane transporter activity"/>
    <property type="evidence" value="ECO:0007669"/>
    <property type="project" value="TreeGrafter"/>
</dbReference>
<dbReference type="GO" id="GO:0015501">
    <property type="term" value="F:glutamate:sodium symporter activity"/>
    <property type="evidence" value="ECO:0007669"/>
    <property type="project" value="TreeGrafter"/>
</dbReference>
<dbReference type="PANTHER" id="PTHR11958">
    <property type="entry name" value="SODIUM/DICARBOXYLATE SYMPORTER-RELATED"/>
    <property type="match status" value="1"/>
</dbReference>
<dbReference type="GO" id="GO:0005886">
    <property type="term" value="C:plasma membrane"/>
    <property type="evidence" value="ECO:0007669"/>
    <property type="project" value="TreeGrafter"/>
</dbReference>
<evidence type="ECO:0000256" key="6">
    <source>
        <dbReference type="ARBA" id="ARBA00022989"/>
    </source>
</evidence>
<evidence type="ECO:0000256" key="3">
    <source>
        <dbReference type="ARBA" id="ARBA00022448"/>
    </source>
</evidence>
<feature type="transmembrane region" description="Helical" evidence="9">
    <location>
        <begin position="137"/>
        <end position="161"/>
    </location>
</feature>
<evidence type="ECO:0000256" key="8">
    <source>
        <dbReference type="ARBA" id="ARBA00023180"/>
    </source>
</evidence>
<dbReference type="PRINTS" id="PR00173">
    <property type="entry name" value="EDTRNSPORT"/>
</dbReference>
<dbReference type="Pfam" id="PF00375">
    <property type="entry name" value="SDF"/>
    <property type="match status" value="1"/>
</dbReference>
<feature type="transmembrane region" description="Helical" evidence="9">
    <location>
        <begin position="173"/>
        <end position="195"/>
    </location>
</feature>
<feature type="compositionally biased region" description="Basic and acidic residues" evidence="10">
    <location>
        <begin position="7"/>
        <end position="17"/>
    </location>
</feature>
<dbReference type="InterPro" id="IPR001991">
    <property type="entry name" value="Na-dicarboxylate_symporter"/>
</dbReference>
<feature type="region of interest" description="Disordered" evidence="10">
    <location>
        <begin position="551"/>
        <end position="607"/>
    </location>
</feature>
<name>A0AAD5KMJ6_9CRUS</name>
<reference evidence="11 12" key="1">
    <citation type="submission" date="2022-05" db="EMBL/GenBank/DDBJ databases">
        <title>A multi-omics perspective on studying reproductive biology in Daphnia sinensis.</title>
        <authorList>
            <person name="Jia J."/>
        </authorList>
    </citation>
    <scope>NUCLEOTIDE SEQUENCE [LARGE SCALE GENOMIC DNA]</scope>
    <source>
        <strain evidence="11 12">WSL</strain>
    </source>
</reference>
<keyword evidence="8" id="KW-0325">Glycoprotein</keyword>
<dbReference type="AlphaFoldDB" id="A0AAD5KMJ6"/>
<protein>
    <recommendedName>
        <fullName evidence="9">Amino acid transporter</fullName>
    </recommendedName>
</protein>
<evidence type="ECO:0000256" key="10">
    <source>
        <dbReference type="SAM" id="MobiDB-lite"/>
    </source>
</evidence>
<dbReference type="InterPro" id="IPR036458">
    <property type="entry name" value="Na:dicarbo_symporter_sf"/>
</dbReference>
<feature type="transmembrane region" description="Helical" evidence="9">
    <location>
        <begin position="365"/>
        <end position="388"/>
    </location>
</feature>
<organism evidence="11 12">
    <name type="scientific">Daphnia sinensis</name>
    <dbReference type="NCBI Taxonomy" id="1820382"/>
    <lineage>
        <taxon>Eukaryota</taxon>
        <taxon>Metazoa</taxon>
        <taxon>Ecdysozoa</taxon>
        <taxon>Arthropoda</taxon>
        <taxon>Crustacea</taxon>
        <taxon>Branchiopoda</taxon>
        <taxon>Diplostraca</taxon>
        <taxon>Cladocera</taxon>
        <taxon>Anomopoda</taxon>
        <taxon>Daphniidae</taxon>
        <taxon>Daphnia</taxon>
        <taxon>Daphnia similis group</taxon>
    </lineage>
</organism>
<keyword evidence="4 9" id="KW-0812">Transmembrane</keyword>
<proteinExistence type="inferred from homology"/>
<feature type="transmembrane region" description="Helical" evidence="9">
    <location>
        <begin position="318"/>
        <end position="345"/>
    </location>
</feature>
<dbReference type="SUPFAM" id="SSF118215">
    <property type="entry name" value="Proton glutamate symport protein"/>
    <property type="match status" value="1"/>
</dbReference>
<keyword evidence="6 9" id="KW-1133">Transmembrane helix</keyword>
<evidence type="ECO:0000256" key="4">
    <source>
        <dbReference type="ARBA" id="ARBA00022692"/>
    </source>
</evidence>
<evidence type="ECO:0000313" key="12">
    <source>
        <dbReference type="Proteomes" id="UP000820818"/>
    </source>
</evidence>
<dbReference type="EMBL" id="WJBH02000007">
    <property type="protein sequence ID" value="KAI9555474.1"/>
    <property type="molecule type" value="Genomic_DNA"/>
</dbReference>
<evidence type="ECO:0000256" key="1">
    <source>
        <dbReference type="ARBA" id="ARBA00004141"/>
    </source>
</evidence>
<gene>
    <name evidence="11" type="ORF">GHT06_017989</name>
</gene>
<feature type="region of interest" description="Disordered" evidence="10">
    <location>
        <begin position="1"/>
        <end position="69"/>
    </location>
</feature>
<feature type="compositionally biased region" description="Polar residues" evidence="10">
    <location>
        <begin position="31"/>
        <end position="42"/>
    </location>
</feature>
<evidence type="ECO:0000256" key="9">
    <source>
        <dbReference type="RuleBase" id="RU361216"/>
    </source>
</evidence>
<dbReference type="Gene3D" id="1.10.3860.10">
    <property type="entry name" value="Sodium:dicarboxylate symporter"/>
    <property type="match status" value="1"/>
</dbReference>
<dbReference type="GO" id="GO:0005313">
    <property type="term" value="F:L-glutamate transmembrane transporter activity"/>
    <property type="evidence" value="ECO:0007669"/>
    <property type="project" value="TreeGrafter"/>
</dbReference>
<feature type="compositionally biased region" description="Low complexity" evidence="10">
    <location>
        <begin position="581"/>
        <end position="592"/>
    </location>
</feature>
<keyword evidence="5 9" id="KW-0769">Symport</keyword>
<dbReference type="PROSITE" id="PS00714">
    <property type="entry name" value="NA_DICARBOXYL_SYMP_2"/>
    <property type="match status" value="1"/>
</dbReference>
<comment type="similarity">
    <text evidence="2 9">Belongs to the dicarboxylate/amino acid:cation symporter (DAACS) (TC 2.A.23) family.</text>
</comment>
<dbReference type="InterPro" id="IPR050746">
    <property type="entry name" value="DAACS"/>
</dbReference>
<feature type="transmembrane region" description="Helical" evidence="9">
    <location>
        <begin position="288"/>
        <end position="306"/>
    </location>
</feature>
<comment type="caution">
    <text evidence="11">The sequence shown here is derived from an EMBL/GenBank/DDBJ whole genome shotgun (WGS) entry which is preliminary data.</text>
</comment>
<keyword evidence="12" id="KW-1185">Reference proteome</keyword>
<dbReference type="Proteomes" id="UP000820818">
    <property type="component" value="Linkage Group LG7"/>
</dbReference>
<keyword evidence="7 9" id="KW-0472">Membrane</keyword>
<sequence>MNNRQSSESHHHGESSGKGRAAWHAVFNPDRPQNQVQHVRSASSKGRREEQRSRSSSPEPGAGSATKGRPLFAKPISRALEMSVTTKVVGCLRSNVLTILNIAGVFSGVVLALVLRSSREEKWTQREIIYVGFVGDLFLRMLKCLILPLIISSMISAVGSLDLSVSGRIGTRAIVYYMTTTVSAVILGIILVLTIHPGEGSDKGIVRGGSVRHVTTADMLMDLIRNLFPPNLVQACTAQYKTVLTPPADYLESLANMTNSNGTDAGNMTAGKPKNLYDWKMSSDYEDATNILGLVVFSTVLGVTLGRMGAKGKPLLNFFVSMSEAVMMITGWVVWLSPVGVMFLVASKMLEMESWEVMLGQLGMYFFTVMIGLFIHGFVVLQLIYFVVTRKLPFRYVGNLSEALATAFATSSSSATLPVALKCLEEKNLVDPRVTRFVMPIGATINMDGTALYEAVAAIFISQVRGIHLTMGNVVAVSITATAASIGAAGIPQAGIVTMVMVLDTLGLPAEDVSLIMAVDWFLDRFRTFTNVLGDSLGAGIVHHLSRQELEEMPAHPSGPKESDIELDGPIGGADLEKGESSNGGPSSRNPNVTSAAVEVEWQSTSM</sequence>
<evidence type="ECO:0000256" key="7">
    <source>
        <dbReference type="ARBA" id="ARBA00023136"/>
    </source>
</evidence>
<evidence type="ECO:0000256" key="5">
    <source>
        <dbReference type="ARBA" id="ARBA00022847"/>
    </source>
</evidence>
<evidence type="ECO:0000313" key="11">
    <source>
        <dbReference type="EMBL" id="KAI9555474.1"/>
    </source>
</evidence>